<dbReference type="Proteomes" id="UP000001645">
    <property type="component" value="Unplaced"/>
</dbReference>
<keyword evidence="5" id="KW-0862">Zinc</keyword>
<dbReference type="SUPFAM" id="SSF52540">
    <property type="entry name" value="P-loop containing nucleoside triphosphate hydrolases"/>
    <property type="match status" value="1"/>
</dbReference>
<name>A0A803YI19_MELGA</name>
<protein>
    <recommendedName>
        <fullName evidence="11">AAA+ ATPase domain-containing protein</fullName>
    </recommendedName>
</protein>
<dbReference type="GO" id="GO:0030163">
    <property type="term" value="P:protein catabolic process"/>
    <property type="evidence" value="ECO:0007669"/>
    <property type="project" value="TreeGrafter"/>
</dbReference>
<evidence type="ECO:0000256" key="2">
    <source>
        <dbReference type="ARBA" id="ARBA00010044"/>
    </source>
</evidence>
<evidence type="ECO:0000256" key="4">
    <source>
        <dbReference type="ARBA" id="ARBA00022723"/>
    </source>
</evidence>
<feature type="domain" description="ATPase AAA-type core" evidence="7">
    <location>
        <begin position="3"/>
        <end position="56"/>
    </location>
</feature>
<dbReference type="InterPro" id="IPR027417">
    <property type="entry name" value="P-loop_NTPase"/>
</dbReference>
<dbReference type="InterPro" id="IPR003959">
    <property type="entry name" value="ATPase_AAA_core"/>
</dbReference>
<dbReference type="Pfam" id="PF17862">
    <property type="entry name" value="AAA_lid_3"/>
    <property type="match status" value="1"/>
</dbReference>
<dbReference type="GO" id="GO:0006508">
    <property type="term" value="P:proteolysis"/>
    <property type="evidence" value="ECO:0007669"/>
    <property type="project" value="TreeGrafter"/>
</dbReference>
<dbReference type="AlphaFoldDB" id="A0A803YI19"/>
<dbReference type="GO" id="GO:0008237">
    <property type="term" value="F:metallopeptidase activity"/>
    <property type="evidence" value="ECO:0007669"/>
    <property type="project" value="UniProtKB-KW"/>
</dbReference>
<dbReference type="GO" id="GO:0046872">
    <property type="term" value="F:metal ion binding"/>
    <property type="evidence" value="ECO:0007669"/>
    <property type="project" value="UniProtKB-KW"/>
</dbReference>
<feature type="domain" description="AAA ATPase AAA+ lid" evidence="8">
    <location>
        <begin position="79"/>
        <end position="120"/>
    </location>
</feature>
<dbReference type="PANTHER" id="PTHR23076:SF97">
    <property type="entry name" value="ATP-DEPENDENT ZINC METALLOPROTEASE YME1L1"/>
    <property type="match status" value="1"/>
</dbReference>
<keyword evidence="4" id="KW-0479">Metal-binding</keyword>
<dbReference type="GO" id="GO:0004176">
    <property type="term" value="F:ATP-dependent peptidase activity"/>
    <property type="evidence" value="ECO:0007669"/>
    <property type="project" value="TreeGrafter"/>
</dbReference>
<evidence type="ECO:0000259" key="8">
    <source>
        <dbReference type="Pfam" id="PF17862"/>
    </source>
</evidence>
<keyword evidence="6" id="KW-0645">Protease</keyword>
<dbReference type="Gene3D" id="3.40.50.300">
    <property type="entry name" value="P-loop containing nucleotide triphosphate hydrolases"/>
    <property type="match status" value="1"/>
</dbReference>
<evidence type="ECO:0000256" key="5">
    <source>
        <dbReference type="ARBA" id="ARBA00022833"/>
    </source>
</evidence>
<reference evidence="9" key="2">
    <citation type="submission" date="2025-08" db="UniProtKB">
        <authorList>
            <consortium name="Ensembl"/>
        </authorList>
    </citation>
    <scope>IDENTIFICATION</scope>
</reference>
<keyword evidence="10" id="KW-1185">Reference proteome</keyword>
<sequence length="155" mass="17273">MAHSEHIQCLNALLEEMDGVEDNSGIAVIAATNRIEVMDEGLLRPGRFDRKVHVPLPGRDDRLEILTVHARRLPRLTADLARWADQTRGFSGADLANLVNEAAVEAARVGRQEVIDSDFTLARDRVLMGARDHGRTPSDRDREFVAYHESGHALM</sequence>
<proteinExistence type="inferred from homology"/>
<reference evidence="9" key="3">
    <citation type="submission" date="2025-09" db="UniProtKB">
        <authorList>
            <consortium name="Ensembl"/>
        </authorList>
    </citation>
    <scope>IDENTIFICATION</scope>
</reference>
<dbReference type="InParanoid" id="A0A803YI19"/>
<evidence type="ECO:0000259" key="7">
    <source>
        <dbReference type="Pfam" id="PF00004"/>
    </source>
</evidence>
<dbReference type="Gene3D" id="1.10.8.60">
    <property type="match status" value="1"/>
</dbReference>
<dbReference type="GeneTree" id="ENSGT01040000244401"/>
<evidence type="ECO:0000313" key="10">
    <source>
        <dbReference type="Proteomes" id="UP000001645"/>
    </source>
</evidence>
<dbReference type="GO" id="GO:0005524">
    <property type="term" value="F:ATP binding"/>
    <property type="evidence" value="ECO:0007669"/>
    <property type="project" value="InterPro"/>
</dbReference>
<evidence type="ECO:0000256" key="3">
    <source>
        <dbReference type="ARBA" id="ARBA00010550"/>
    </source>
</evidence>
<evidence type="ECO:0008006" key="11">
    <source>
        <dbReference type="Google" id="ProtNLM"/>
    </source>
</evidence>
<dbReference type="Ensembl" id="ENSMGAT00000028438.1">
    <property type="protein sequence ID" value="ENSMGAP00000031417.1"/>
    <property type="gene ID" value="ENSMGAG00000020510.1"/>
</dbReference>
<organism evidence="9 10">
    <name type="scientific">Meleagris gallopavo</name>
    <name type="common">Wild turkey</name>
    <dbReference type="NCBI Taxonomy" id="9103"/>
    <lineage>
        <taxon>Eukaryota</taxon>
        <taxon>Metazoa</taxon>
        <taxon>Chordata</taxon>
        <taxon>Craniata</taxon>
        <taxon>Vertebrata</taxon>
        <taxon>Euteleostomi</taxon>
        <taxon>Archelosauria</taxon>
        <taxon>Archosauria</taxon>
        <taxon>Dinosauria</taxon>
        <taxon>Saurischia</taxon>
        <taxon>Theropoda</taxon>
        <taxon>Coelurosauria</taxon>
        <taxon>Aves</taxon>
        <taxon>Neognathae</taxon>
        <taxon>Galloanserae</taxon>
        <taxon>Galliformes</taxon>
        <taxon>Phasianidae</taxon>
        <taxon>Meleagridinae</taxon>
        <taxon>Meleagris</taxon>
    </lineage>
</organism>
<accession>A0A803YI19</accession>
<dbReference type="Pfam" id="PF00004">
    <property type="entry name" value="AAA"/>
    <property type="match status" value="1"/>
</dbReference>
<evidence type="ECO:0000313" key="9">
    <source>
        <dbReference type="Ensembl" id="ENSMGAP00000031417.1"/>
    </source>
</evidence>
<dbReference type="PANTHER" id="PTHR23076">
    <property type="entry name" value="METALLOPROTEASE M41 FTSH"/>
    <property type="match status" value="1"/>
</dbReference>
<comment type="similarity">
    <text evidence="2">In the C-terminal section; belongs to the peptidase M41 family.</text>
</comment>
<dbReference type="InterPro" id="IPR041569">
    <property type="entry name" value="AAA_lid_3"/>
</dbReference>
<reference evidence="9" key="1">
    <citation type="journal article" date="2010" name="PLoS Biol.">
        <title>Multi-platform next-generation sequencing of the domestic turkey (Meleagris gallopavo): genome assembly and analysis.</title>
        <authorList>
            <person name="Dalloul R.A."/>
            <person name="Long J.A."/>
            <person name="Zimin A.V."/>
            <person name="Aslam L."/>
            <person name="Beal K."/>
            <person name="Blomberg L.A."/>
            <person name="Bouffard P."/>
            <person name="Burt D.W."/>
            <person name="Crasta O."/>
            <person name="Crooijmans R.P."/>
            <person name="Cooper K."/>
            <person name="Coulombe R.A."/>
            <person name="De S."/>
            <person name="Delany M.E."/>
            <person name="Dodgson J.B."/>
            <person name="Dong J.J."/>
            <person name="Evans C."/>
            <person name="Frederickson K.M."/>
            <person name="Flicek P."/>
            <person name="Florea L."/>
            <person name="Folkerts O."/>
            <person name="Groenen M.A."/>
            <person name="Harkins T.T."/>
            <person name="Herrero J."/>
            <person name="Hoffmann S."/>
            <person name="Megens H.J."/>
            <person name="Jiang A."/>
            <person name="de Jong P."/>
            <person name="Kaiser P."/>
            <person name="Kim H."/>
            <person name="Kim K.W."/>
            <person name="Kim S."/>
            <person name="Langenberger D."/>
            <person name="Lee M.K."/>
            <person name="Lee T."/>
            <person name="Mane S."/>
            <person name="Marcais G."/>
            <person name="Marz M."/>
            <person name="McElroy A.P."/>
            <person name="Modise T."/>
            <person name="Nefedov M."/>
            <person name="Notredame C."/>
            <person name="Paton I.R."/>
            <person name="Payne W.S."/>
            <person name="Pertea G."/>
            <person name="Prickett D."/>
            <person name="Puiu D."/>
            <person name="Qioa D."/>
            <person name="Raineri E."/>
            <person name="Ruffier M."/>
            <person name="Salzberg S.L."/>
            <person name="Schatz M.C."/>
            <person name="Scheuring C."/>
            <person name="Schmidt C.J."/>
            <person name="Schroeder S."/>
            <person name="Searle S.M."/>
            <person name="Smith E.J."/>
            <person name="Smith J."/>
            <person name="Sonstegard T.S."/>
            <person name="Stadler P.F."/>
            <person name="Tafer H."/>
            <person name="Tu Z.J."/>
            <person name="Van Tassell C.P."/>
            <person name="Vilella A.J."/>
            <person name="Williams K.P."/>
            <person name="Yorke J.A."/>
            <person name="Zhang L."/>
            <person name="Zhang H.B."/>
            <person name="Zhang X."/>
            <person name="Zhang Y."/>
            <person name="Reed K.M."/>
        </authorList>
    </citation>
    <scope>NUCLEOTIDE SEQUENCE [LARGE SCALE GENOMIC DNA]</scope>
</reference>
<dbReference type="GO" id="GO:0005886">
    <property type="term" value="C:plasma membrane"/>
    <property type="evidence" value="ECO:0007669"/>
    <property type="project" value="TreeGrafter"/>
</dbReference>
<comment type="cofactor">
    <cofactor evidence="1">
        <name>Zn(2+)</name>
        <dbReference type="ChEBI" id="CHEBI:29105"/>
    </cofactor>
</comment>
<keyword evidence="6" id="KW-0378">Hydrolase</keyword>
<keyword evidence="6" id="KW-0482">Metalloprotease</keyword>
<evidence type="ECO:0000256" key="6">
    <source>
        <dbReference type="ARBA" id="ARBA00023049"/>
    </source>
</evidence>
<dbReference type="GO" id="GO:0016887">
    <property type="term" value="F:ATP hydrolysis activity"/>
    <property type="evidence" value="ECO:0007669"/>
    <property type="project" value="InterPro"/>
</dbReference>
<evidence type="ECO:0000256" key="1">
    <source>
        <dbReference type="ARBA" id="ARBA00001947"/>
    </source>
</evidence>
<comment type="similarity">
    <text evidence="3">In the N-terminal section; belongs to the AAA ATPase family.</text>
</comment>
<dbReference type="FunFam" id="1.10.8.60:FF:000001">
    <property type="entry name" value="ATP-dependent zinc metalloprotease FtsH"/>
    <property type="match status" value="1"/>
</dbReference>